<comment type="caution">
    <text evidence="6">The sequence shown here is derived from an EMBL/GenBank/DDBJ whole genome shotgun (WGS) entry which is preliminary data.</text>
</comment>
<sequence>MTDPKIEANPPEEEMSEDDVVEEGEDRKELVDKLMKDPQVLAALQTKLRRFLGTPSNYIKLHRERFGNHYHNCFCFQSLPKVVKQRIKSLKKLQLEFTEYEAQFYKEVHELEVKYDSLHQKLYEKRKTILNGEYEPTEEECDYPSSEDEEEEQEDKELCKELEEKAKVEEKEETKYHNYDENTKGIPEFWLTIFKNVDLLAEMVQDYDEPILSHLLDIKLKFHDNPMGFSLEFHFSENEFFTNKVLTKYYEMKCEPDKDDPFSFEGPEIIKCKGCTIDWKKGKNVTVKTIKKKQKHKSRGAVRTITKTVQNDSFFNFFSPSPVPDDPEEEMDEDTQALLTADFEIGHYIRERIVPRAVLFFTGEALDDEDYEEEGEEEGEEGEGEEEDEDDDPDYDPTKDKDAKTAAQQQTECKQQ</sequence>
<keyword evidence="3" id="KW-0539">Nucleus</keyword>
<feature type="region of interest" description="Disordered" evidence="5">
    <location>
        <begin position="1"/>
        <end position="28"/>
    </location>
</feature>
<evidence type="ECO:0000313" key="7">
    <source>
        <dbReference type="Proteomes" id="UP000326759"/>
    </source>
</evidence>
<evidence type="ECO:0000256" key="1">
    <source>
        <dbReference type="ARBA" id="ARBA00004123"/>
    </source>
</evidence>
<comment type="subcellular location">
    <subcellularLocation>
        <location evidence="1">Nucleus</location>
    </subcellularLocation>
</comment>
<evidence type="ECO:0000256" key="3">
    <source>
        <dbReference type="ARBA" id="ARBA00023242"/>
    </source>
</evidence>
<evidence type="ECO:0000313" key="6">
    <source>
        <dbReference type="EMBL" id="KAB7507746.1"/>
    </source>
</evidence>
<organism evidence="6 7">
    <name type="scientific">Armadillidium nasatum</name>
    <dbReference type="NCBI Taxonomy" id="96803"/>
    <lineage>
        <taxon>Eukaryota</taxon>
        <taxon>Metazoa</taxon>
        <taxon>Ecdysozoa</taxon>
        <taxon>Arthropoda</taxon>
        <taxon>Crustacea</taxon>
        <taxon>Multicrustacea</taxon>
        <taxon>Malacostraca</taxon>
        <taxon>Eumalacostraca</taxon>
        <taxon>Peracarida</taxon>
        <taxon>Isopoda</taxon>
        <taxon>Oniscidea</taxon>
        <taxon>Crinocheta</taxon>
        <taxon>Armadillidiidae</taxon>
        <taxon>Armadillidium</taxon>
    </lineage>
</organism>
<gene>
    <name evidence="6" type="primary">Nap1l4</name>
    <name evidence="6" type="ORF">Anas_03796</name>
</gene>
<keyword evidence="7" id="KW-1185">Reference proteome</keyword>
<dbReference type="FunFam" id="1.20.5.1500:FF:000001">
    <property type="entry name" value="Nucleosome assembly protein 1-like 1"/>
    <property type="match status" value="1"/>
</dbReference>
<feature type="compositionally biased region" description="Acidic residues" evidence="5">
    <location>
        <begin position="135"/>
        <end position="155"/>
    </location>
</feature>
<dbReference type="InterPro" id="IPR002164">
    <property type="entry name" value="NAP_family"/>
</dbReference>
<evidence type="ECO:0000256" key="5">
    <source>
        <dbReference type="SAM" id="MobiDB-lite"/>
    </source>
</evidence>
<dbReference type="Proteomes" id="UP000326759">
    <property type="component" value="Unassembled WGS sequence"/>
</dbReference>
<evidence type="ECO:0000256" key="4">
    <source>
        <dbReference type="RuleBase" id="RU003876"/>
    </source>
</evidence>
<dbReference type="Gene3D" id="1.20.5.1500">
    <property type="match status" value="1"/>
</dbReference>
<feature type="region of interest" description="Disordered" evidence="5">
    <location>
        <begin position="134"/>
        <end position="155"/>
    </location>
</feature>
<dbReference type="Gene3D" id="3.30.1120.90">
    <property type="entry name" value="Nucleosome assembly protein"/>
    <property type="match status" value="1"/>
</dbReference>
<dbReference type="AlphaFoldDB" id="A0A5N5TNL4"/>
<protein>
    <submittedName>
        <fullName evidence="6">Nucleosome assembly protein 1-like 4</fullName>
    </submittedName>
</protein>
<dbReference type="GO" id="GO:0006334">
    <property type="term" value="P:nucleosome assembly"/>
    <property type="evidence" value="ECO:0007669"/>
    <property type="project" value="InterPro"/>
</dbReference>
<name>A0A5N5TNL4_9CRUS</name>
<dbReference type="SUPFAM" id="SSF143113">
    <property type="entry name" value="NAP-like"/>
    <property type="match status" value="1"/>
</dbReference>
<dbReference type="GO" id="GO:0005634">
    <property type="term" value="C:nucleus"/>
    <property type="evidence" value="ECO:0007669"/>
    <property type="project" value="UniProtKB-SubCell"/>
</dbReference>
<evidence type="ECO:0000256" key="2">
    <source>
        <dbReference type="ARBA" id="ARBA00009947"/>
    </source>
</evidence>
<dbReference type="FunFam" id="3.30.1120.90:FF:000001">
    <property type="entry name" value="Nucleosome assembly protein 1-like 1"/>
    <property type="match status" value="1"/>
</dbReference>
<comment type="similarity">
    <text evidence="2 4">Belongs to the nucleosome assembly protein (NAP) family.</text>
</comment>
<dbReference type="OrthoDB" id="27325at2759"/>
<dbReference type="InterPro" id="IPR037231">
    <property type="entry name" value="NAP-like_sf"/>
</dbReference>
<feature type="region of interest" description="Disordered" evidence="5">
    <location>
        <begin position="364"/>
        <end position="416"/>
    </location>
</feature>
<dbReference type="Pfam" id="PF00956">
    <property type="entry name" value="NAP"/>
    <property type="match status" value="1"/>
</dbReference>
<feature type="compositionally biased region" description="Acidic residues" evidence="5">
    <location>
        <begin position="365"/>
        <end position="395"/>
    </location>
</feature>
<accession>A0A5N5TNL4</accession>
<feature type="compositionally biased region" description="Acidic residues" evidence="5">
    <location>
        <begin position="10"/>
        <end position="24"/>
    </location>
</feature>
<dbReference type="PANTHER" id="PTHR11875">
    <property type="entry name" value="TESTIS-SPECIFIC Y-ENCODED PROTEIN"/>
    <property type="match status" value="1"/>
</dbReference>
<reference evidence="6 7" key="1">
    <citation type="journal article" date="2019" name="PLoS Biol.">
        <title>Sex chromosomes control vertical transmission of feminizing Wolbachia symbionts in an isopod.</title>
        <authorList>
            <person name="Becking T."/>
            <person name="Chebbi M.A."/>
            <person name="Giraud I."/>
            <person name="Moumen B."/>
            <person name="Laverre T."/>
            <person name="Caubet Y."/>
            <person name="Peccoud J."/>
            <person name="Gilbert C."/>
            <person name="Cordaux R."/>
        </authorList>
    </citation>
    <scope>NUCLEOTIDE SEQUENCE [LARGE SCALE GENOMIC DNA]</scope>
    <source>
        <strain evidence="6">ANa2</strain>
        <tissue evidence="6">Whole body excluding digestive tract and cuticle</tissue>
    </source>
</reference>
<feature type="compositionally biased region" description="Polar residues" evidence="5">
    <location>
        <begin position="406"/>
        <end position="416"/>
    </location>
</feature>
<proteinExistence type="inferred from homology"/>
<dbReference type="EMBL" id="SEYY01000233">
    <property type="protein sequence ID" value="KAB7507746.1"/>
    <property type="molecule type" value="Genomic_DNA"/>
</dbReference>